<sequence>MNKNKLLILDDEVGILTAVKRLFRKEYEVVTFTEGEAALAYLAEHKTAVVISDMRMPGMDGAEFLANSVTISPNSIRILMTGFADMDSAVKAINQGKIFNYVQKPWDNQQLKLLVKNAFEHHEIIQQKEQLTKDLIKSNDEIKSLNESLELKVKQRTQQLKLEKDKLELANNQTKKFYKSMVTLLSGISSKTLQQHTGHSNRVANHAQAVAAKTRLPRNQIVSIYLAGLFHELGKLNIDLRLSKTPFYSLNHAEQKKYLNYCETSSNMLSAFEPLKPCADIIRRIQTLPNNEHAPPSYGSKLLKIIIDYDALLLGQILPRRFTPNSAQEWILNNERNYYDLSIAKQYFNWLNEIESHMNPDIDYLLSANKVLSLLSISDSTEVVLINNVENDKGKVYLTKETKLAESHLVNLLQIEKNLSQSFILNVAIQENKN</sequence>
<dbReference type="SMART" id="SM00448">
    <property type="entry name" value="REC"/>
    <property type="match status" value="1"/>
</dbReference>
<organism evidence="4 5">
    <name type="scientific">Catenovulum maritimum</name>
    <dbReference type="NCBI Taxonomy" id="1513271"/>
    <lineage>
        <taxon>Bacteria</taxon>
        <taxon>Pseudomonadati</taxon>
        <taxon>Pseudomonadota</taxon>
        <taxon>Gammaproteobacteria</taxon>
        <taxon>Alteromonadales</taxon>
        <taxon>Alteromonadaceae</taxon>
        <taxon>Catenovulum</taxon>
    </lineage>
</organism>
<keyword evidence="1" id="KW-0597">Phosphoprotein</keyword>
<dbReference type="Gene3D" id="3.40.50.2300">
    <property type="match status" value="1"/>
</dbReference>
<dbReference type="Proteomes" id="UP000037600">
    <property type="component" value="Unassembled WGS sequence"/>
</dbReference>
<evidence type="ECO:0000259" key="3">
    <source>
        <dbReference type="PROSITE" id="PS50110"/>
    </source>
</evidence>
<dbReference type="SUPFAM" id="SSF109604">
    <property type="entry name" value="HD-domain/PDEase-like"/>
    <property type="match status" value="1"/>
</dbReference>
<gene>
    <name evidence="4" type="ORF">XM47_03075</name>
</gene>
<protein>
    <recommendedName>
        <fullName evidence="3">Response regulatory domain-containing protein</fullName>
    </recommendedName>
</protein>
<dbReference type="InterPro" id="IPR011006">
    <property type="entry name" value="CheY-like_superfamily"/>
</dbReference>
<dbReference type="PANTHER" id="PTHR45228:SF8">
    <property type="entry name" value="TWO-COMPONENT RESPONSE REGULATOR-RELATED"/>
    <property type="match status" value="1"/>
</dbReference>
<accession>A0A0J8H0K2</accession>
<dbReference type="Pfam" id="PF00072">
    <property type="entry name" value="Response_reg"/>
    <property type="match status" value="1"/>
</dbReference>
<dbReference type="InterPro" id="IPR001789">
    <property type="entry name" value="Sig_transdc_resp-reg_receiver"/>
</dbReference>
<dbReference type="Pfam" id="PF13487">
    <property type="entry name" value="HD_5"/>
    <property type="match status" value="1"/>
</dbReference>
<comment type="caution">
    <text evidence="4">The sequence shown here is derived from an EMBL/GenBank/DDBJ whole genome shotgun (WGS) entry which is preliminary data.</text>
</comment>
<keyword evidence="5" id="KW-1185">Reference proteome</keyword>
<evidence type="ECO:0000256" key="2">
    <source>
        <dbReference type="SAM" id="Coils"/>
    </source>
</evidence>
<dbReference type="PROSITE" id="PS50110">
    <property type="entry name" value="RESPONSE_REGULATORY"/>
    <property type="match status" value="1"/>
</dbReference>
<dbReference type="RefSeq" id="WP_048689499.1">
    <property type="nucleotide sequence ID" value="NZ_KQ130483.1"/>
</dbReference>
<dbReference type="GO" id="GO:0000160">
    <property type="term" value="P:phosphorelay signal transduction system"/>
    <property type="evidence" value="ECO:0007669"/>
    <property type="project" value="InterPro"/>
</dbReference>
<evidence type="ECO:0000313" key="5">
    <source>
        <dbReference type="Proteomes" id="UP000037600"/>
    </source>
</evidence>
<reference evidence="4 5" key="1">
    <citation type="submission" date="2015-04" db="EMBL/GenBank/DDBJ databases">
        <title>Draft Genome Sequence of the Novel Agar-Digesting Marine Bacterium Q1.</title>
        <authorList>
            <person name="Li Y."/>
            <person name="Li D."/>
            <person name="Chen G."/>
            <person name="Du Z."/>
        </authorList>
    </citation>
    <scope>NUCLEOTIDE SEQUENCE [LARGE SCALE GENOMIC DNA]</scope>
    <source>
        <strain evidence="4 5">Q1</strain>
    </source>
</reference>
<dbReference type="STRING" id="1513271.XM47_03075"/>
<feature type="domain" description="Response regulatory" evidence="3">
    <location>
        <begin position="5"/>
        <end position="119"/>
    </location>
</feature>
<dbReference type="Gene3D" id="1.10.3210.10">
    <property type="entry name" value="Hypothetical protein af1432"/>
    <property type="match status" value="1"/>
</dbReference>
<dbReference type="InterPro" id="IPR052020">
    <property type="entry name" value="Cyclic_di-GMP/3'3'-cGAMP_PDE"/>
</dbReference>
<evidence type="ECO:0000256" key="1">
    <source>
        <dbReference type="PROSITE-ProRule" id="PRU00169"/>
    </source>
</evidence>
<feature type="modified residue" description="4-aspartylphosphate" evidence="1">
    <location>
        <position position="53"/>
    </location>
</feature>
<keyword evidence="2" id="KW-0175">Coiled coil</keyword>
<dbReference type="PANTHER" id="PTHR45228">
    <property type="entry name" value="CYCLIC DI-GMP PHOSPHODIESTERASE TM_0186-RELATED"/>
    <property type="match status" value="1"/>
</dbReference>
<dbReference type="AlphaFoldDB" id="A0A0J8H0K2"/>
<name>A0A0J8H0K2_9ALTE</name>
<dbReference type="OrthoDB" id="9802066at2"/>
<proteinExistence type="predicted"/>
<dbReference type="EMBL" id="LAZL01000003">
    <property type="protein sequence ID" value="KMT66533.1"/>
    <property type="molecule type" value="Genomic_DNA"/>
</dbReference>
<dbReference type="CDD" id="cd17569">
    <property type="entry name" value="REC_HupR-like"/>
    <property type="match status" value="1"/>
</dbReference>
<evidence type="ECO:0000313" key="4">
    <source>
        <dbReference type="EMBL" id="KMT66533.1"/>
    </source>
</evidence>
<feature type="coiled-coil region" evidence="2">
    <location>
        <begin position="128"/>
        <end position="173"/>
    </location>
</feature>
<dbReference type="SUPFAM" id="SSF52172">
    <property type="entry name" value="CheY-like"/>
    <property type="match status" value="1"/>
</dbReference>